<dbReference type="InterPro" id="IPR023577">
    <property type="entry name" value="CYTH_domain"/>
</dbReference>
<organism evidence="4 5">
    <name type="scientific">Yinghuangia soli</name>
    <dbReference type="NCBI Taxonomy" id="2908204"/>
    <lineage>
        <taxon>Bacteria</taxon>
        <taxon>Bacillati</taxon>
        <taxon>Actinomycetota</taxon>
        <taxon>Actinomycetes</taxon>
        <taxon>Kitasatosporales</taxon>
        <taxon>Streptomycetaceae</taxon>
        <taxon>Yinghuangia</taxon>
    </lineage>
</organism>
<dbReference type="RefSeq" id="WP_235058206.1">
    <property type="nucleotide sequence ID" value="NZ_JAKFHA010000049.1"/>
</dbReference>
<evidence type="ECO:0000313" key="4">
    <source>
        <dbReference type="EMBL" id="MCF2533432.1"/>
    </source>
</evidence>
<proteinExistence type="predicted"/>
<feature type="compositionally biased region" description="Low complexity" evidence="1">
    <location>
        <begin position="238"/>
        <end position="255"/>
    </location>
</feature>
<feature type="domain" description="CYTH" evidence="2">
    <location>
        <begin position="5"/>
        <end position="201"/>
    </location>
</feature>
<dbReference type="InterPro" id="IPR033469">
    <property type="entry name" value="CYTH-like_dom_sf"/>
</dbReference>
<dbReference type="SUPFAM" id="SSF55154">
    <property type="entry name" value="CYTH-like phosphatases"/>
    <property type="match status" value="1"/>
</dbReference>
<dbReference type="PANTHER" id="PTHR39339">
    <property type="entry name" value="SLR1444 PROTEIN"/>
    <property type="match status" value="1"/>
</dbReference>
<feature type="domain" description="CHAD" evidence="3">
    <location>
        <begin position="253"/>
        <end position="547"/>
    </location>
</feature>
<evidence type="ECO:0000313" key="5">
    <source>
        <dbReference type="Proteomes" id="UP001165378"/>
    </source>
</evidence>
<dbReference type="AlphaFoldDB" id="A0AA41U6W2"/>
<dbReference type="CDD" id="cd07374">
    <property type="entry name" value="CYTH-like_Pase"/>
    <property type="match status" value="1"/>
</dbReference>
<dbReference type="EMBL" id="JAKFHA010000049">
    <property type="protein sequence ID" value="MCF2533432.1"/>
    <property type="molecule type" value="Genomic_DNA"/>
</dbReference>
<gene>
    <name evidence="4" type="ORF">LZ495_40300</name>
</gene>
<dbReference type="PANTHER" id="PTHR39339:SF1">
    <property type="entry name" value="CHAD DOMAIN-CONTAINING PROTEIN"/>
    <property type="match status" value="1"/>
</dbReference>
<dbReference type="SMART" id="SM00880">
    <property type="entry name" value="CHAD"/>
    <property type="match status" value="1"/>
</dbReference>
<dbReference type="PROSITE" id="PS51707">
    <property type="entry name" value="CYTH"/>
    <property type="match status" value="1"/>
</dbReference>
<feature type="region of interest" description="Disordered" evidence="1">
    <location>
        <begin position="1"/>
        <end position="23"/>
    </location>
</feature>
<feature type="compositionally biased region" description="Low complexity" evidence="1">
    <location>
        <begin position="170"/>
        <end position="201"/>
    </location>
</feature>
<keyword evidence="5" id="KW-1185">Reference proteome</keyword>
<dbReference type="PROSITE" id="PS51708">
    <property type="entry name" value="CHAD"/>
    <property type="match status" value="1"/>
</dbReference>
<reference evidence="4" key="1">
    <citation type="submission" date="2022-01" db="EMBL/GenBank/DDBJ databases">
        <title>Genome-Based Taxonomic Classification of the Phylum Actinobacteria.</title>
        <authorList>
            <person name="Gao Y."/>
        </authorList>
    </citation>
    <scope>NUCLEOTIDE SEQUENCE</scope>
    <source>
        <strain evidence="4">KLBMP 8922</strain>
    </source>
</reference>
<dbReference type="Gene3D" id="1.40.20.10">
    <property type="entry name" value="CHAD domain"/>
    <property type="match status" value="1"/>
</dbReference>
<dbReference type="Proteomes" id="UP001165378">
    <property type="component" value="Unassembled WGS sequence"/>
</dbReference>
<dbReference type="InterPro" id="IPR007899">
    <property type="entry name" value="CHAD_dom"/>
</dbReference>
<dbReference type="Pfam" id="PF05235">
    <property type="entry name" value="CHAD"/>
    <property type="match status" value="1"/>
</dbReference>
<dbReference type="SMART" id="SM01118">
    <property type="entry name" value="CYTH"/>
    <property type="match status" value="1"/>
</dbReference>
<evidence type="ECO:0000256" key="1">
    <source>
        <dbReference type="SAM" id="MobiDB-lite"/>
    </source>
</evidence>
<feature type="region of interest" description="Disordered" evidence="1">
    <location>
        <begin position="219"/>
        <end position="255"/>
    </location>
</feature>
<dbReference type="InterPro" id="IPR038186">
    <property type="entry name" value="CHAD_dom_sf"/>
</dbReference>
<protein>
    <submittedName>
        <fullName evidence="4">CYTH and CHAD domain-containing protein</fullName>
    </submittedName>
</protein>
<comment type="caution">
    <text evidence="4">The sequence shown here is derived from an EMBL/GenBank/DDBJ whole genome shotgun (WGS) entry which is preliminary data.</text>
</comment>
<sequence length="553" mass="60598">MGGPGIETERKFEGGAAGPRLDTRALPGVGQVVPAADEELDAVYYDTHDLRLLAHGTTLRRRRGGHDAGWHLKRPLDGDRREETAWPDTGDDVLPEALAVRVIAVARGAAVIPVLRLRTRREREHLLDRKGARLAEVAHDHVAAELLRRPGYITAWSELEVEVEVEPPKNGKNSKNSKNSKNGKNGKNGKSSKSGKAAENNEAAEAAALLDAVETQLSDAGWHRSDAPSKAARAFADTGAAPASATPSRAARPGSIGHAVHARIATQRDALLAADPGVRLDDPEGVHDMRVAARRLRSLLRSYRRCFDRRVTDPIADELRDLGRSLGEARDHQVLAARVLSTATELCEADESTCFELADAASRIDAAESTAYQQKRLSAVEDLNRKRYFRLLDRLELLVSSPPFRPGRADRKAPRELRKVVRKEQRRLARRAARIDSATDPGDRDTALHATRKAAKRARYAAEVAIPISGHTGANAARFAKRTKAVQRLLGEHQDSVVARDMLRTRAADAHAEGADTFAYGLLYAAEQRAAERAEEKLPKVRAKAEQRRLARI</sequence>
<accession>A0AA41U6W2</accession>
<dbReference type="Pfam" id="PF01928">
    <property type="entry name" value="CYTH"/>
    <property type="match status" value="1"/>
</dbReference>
<dbReference type="Gene3D" id="2.40.320.10">
    <property type="entry name" value="Hypothetical Protein Pfu-838710-001"/>
    <property type="match status" value="1"/>
</dbReference>
<feature type="region of interest" description="Disordered" evidence="1">
    <location>
        <begin position="163"/>
        <end position="201"/>
    </location>
</feature>
<name>A0AA41U6W2_9ACTN</name>
<evidence type="ECO:0000259" key="2">
    <source>
        <dbReference type="PROSITE" id="PS51707"/>
    </source>
</evidence>
<evidence type="ECO:0000259" key="3">
    <source>
        <dbReference type="PROSITE" id="PS51708"/>
    </source>
</evidence>